<name>T1KHK4_TETUR</name>
<sequence>MILKYLLMNNPFNILTVVYMVFKPGWSVVDRPLNISVNMIIEDINSLNPITMDFRLEFYLTQKWTLTNVHCQSIYQSIQSKEKVETNNNPMVLKGKDLTNIWLPDAFFYNAKQVGPTTFDDGFKSLIVQFDGLNKCSFTYSLRLSALIPCPMNFRWFPVDKQVCRVSIRSGSYPAYQMVYSWLPKGVIVETKVPLLQHSLKMNYFQMNATVHDQALFTWLIVDLTFIRIISYHVIQIYLPTIILMIISYCSLWMGNDIVAGRITLGVTTQLALITQFSGLKSRLPQVSYINALDVWMVSCMLFVFSTIIVTTLIIVINRHTKELAKQMQIDQTKSKRLSRVENSLLNRVSSYGNQSCISNGTKLDINHKDSIDYKIQSFDPSCDYVDSKLTINDYSEKIDVSLRFIYPLTFLLFNTLYWLTILTST</sequence>
<dbReference type="PROSITE" id="PS00236">
    <property type="entry name" value="NEUROTR_ION_CHANNEL"/>
    <property type="match status" value="1"/>
</dbReference>
<proteinExistence type="inferred from homology"/>
<dbReference type="EMBL" id="CAEY01000075">
    <property type="status" value="NOT_ANNOTATED_CDS"/>
    <property type="molecule type" value="Genomic_DNA"/>
</dbReference>
<reference evidence="14" key="2">
    <citation type="submission" date="2015-06" db="UniProtKB">
        <authorList>
            <consortium name="EnsemblMetazoa"/>
        </authorList>
    </citation>
    <scope>IDENTIFICATION</scope>
</reference>
<evidence type="ECO:0000259" key="13">
    <source>
        <dbReference type="Pfam" id="PF02932"/>
    </source>
</evidence>
<dbReference type="InterPro" id="IPR006029">
    <property type="entry name" value="Neurotrans-gated_channel_TM"/>
</dbReference>
<dbReference type="InterPro" id="IPR018000">
    <property type="entry name" value="Neurotransmitter_ion_chnl_CS"/>
</dbReference>
<keyword evidence="10 11" id="KW-0407">Ion channel</keyword>
<evidence type="ECO:0000256" key="2">
    <source>
        <dbReference type="ARBA" id="ARBA00004236"/>
    </source>
</evidence>
<accession>T1KHK4</accession>
<dbReference type="InterPro" id="IPR036734">
    <property type="entry name" value="Neur_chan_lig-bd_sf"/>
</dbReference>
<dbReference type="CDD" id="cd19049">
    <property type="entry name" value="LGIC_TM_anion"/>
    <property type="match status" value="1"/>
</dbReference>
<evidence type="ECO:0000256" key="8">
    <source>
        <dbReference type="ARBA" id="ARBA00023065"/>
    </source>
</evidence>
<evidence type="ECO:0000313" key="14">
    <source>
        <dbReference type="EnsemblMetazoa" id="tetur11g04710.1"/>
    </source>
</evidence>
<dbReference type="AlphaFoldDB" id="T1KHK4"/>
<comment type="similarity">
    <text evidence="11">Belongs to the ligand-gated ion channel (TC 1.A.9) family.</text>
</comment>
<dbReference type="PANTHER" id="PTHR18945">
    <property type="entry name" value="NEUROTRANSMITTER GATED ION CHANNEL"/>
    <property type="match status" value="1"/>
</dbReference>
<dbReference type="InterPro" id="IPR036719">
    <property type="entry name" value="Neuro-gated_channel_TM_sf"/>
</dbReference>
<dbReference type="InterPro" id="IPR006202">
    <property type="entry name" value="Neur_chan_lig-bd"/>
</dbReference>
<keyword evidence="5 11" id="KW-0812">Transmembrane</keyword>
<protein>
    <recommendedName>
        <fullName evidence="16">Neurotransmitter-gated ion-channel ligand-binding domain-containing protein</fullName>
    </recommendedName>
</protein>
<keyword evidence="8 11" id="KW-0406">Ion transport</keyword>
<evidence type="ECO:0000256" key="3">
    <source>
        <dbReference type="ARBA" id="ARBA00022448"/>
    </source>
</evidence>
<dbReference type="GO" id="GO:0004888">
    <property type="term" value="F:transmembrane signaling receptor activity"/>
    <property type="evidence" value="ECO:0007669"/>
    <property type="project" value="InterPro"/>
</dbReference>
<dbReference type="InterPro" id="IPR006028">
    <property type="entry name" value="GABAA/Glycine_rcpt"/>
</dbReference>
<evidence type="ECO:0000256" key="5">
    <source>
        <dbReference type="ARBA" id="ARBA00022692"/>
    </source>
</evidence>
<evidence type="ECO:0000256" key="11">
    <source>
        <dbReference type="RuleBase" id="RU000687"/>
    </source>
</evidence>
<dbReference type="Gene3D" id="2.70.170.10">
    <property type="entry name" value="Neurotransmitter-gated ion-channel ligand-binding domain"/>
    <property type="match status" value="1"/>
</dbReference>
<comment type="caution">
    <text evidence="11">Lacks conserved residue(s) required for the propagation of feature annotation.</text>
</comment>
<dbReference type="eggNOG" id="KOG3644">
    <property type="taxonomic scope" value="Eukaryota"/>
</dbReference>
<dbReference type="PRINTS" id="PR00252">
    <property type="entry name" value="NRIONCHANNEL"/>
</dbReference>
<keyword evidence="9 11" id="KW-0472">Membrane</keyword>
<feature type="domain" description="Neurotransmitter-gated ion-channel ligand-binding" evidence="12">
    <location>
        <begin position="30"/>
        <end position="194"/>
    </location>
</feature>
<dbReference type="InterPro" id="IPR006201">
    <property type="entry name" value="Neur_channel"/>
</dbReference>
<keyword evidence="4" id="KW-1003">Cell membrane</keyword>
<feature type="transmembrane region" description="Helical" evidence="11">
    <location>
        <begin position="237"/>
        <end position="255"/>
    </location>
</feature>
<dbReference type="PRINTS" id="PR00253">
    <property type="entry name" value="GABAARECEPTR"/>
</dbReference>
<dbReference type="STRING" id="32264.T1KHK4"/>
<dbReference type="InterPro" id="IPR038050">
    <property type="entry name" value="Neuro_actylchol_rec"/>
</dbReference>
<keyword evidence="3 11" id="KW-0813">Transport</keyword>
<dbReference type="GO" id="GO:0099095">
    <property type="term" value="F:ligand-gated monoatomic anion channel activity"/>
    <property type="evidence" value="ECO:0007669"/>
    <property type="project" value="UniProtKB-ARBA"/>
</dbReference>
<dbReference type="Pfam" id="PF02932">
    <property type="entry name" value="Neur_chan_memb"/>
    <property type="match status" value="1"/>
</dbReference>
<keyword evidence="7 11" id="KW-1133">Transmembrane helix</keyword>
<evidence type="ECO:0000256" key="7">
    <source>
        <dbReference type="ARBA" id="ARBA00022989"/>
    </source>
</evidence>
<keyword evidence="15" id="KW-1185">Reference proteome</keyword>
<feature type="transmembrane region" description="Helical" evidence="11">
    <location>
        <begin position="405"/>
        <end position="423"/>
    </location>
</feature>
<comment type="subcellular location">
    <subcellularLocation>
        <location evidence="2">Cell membrane</location>
    </subcellularLocation>
    <subcellularLocation>
        <location evidence="1">Membrane</location>
        <topology evidence="1">Multi-pass membrane protein</topology>
    </subcellularLocation>
</comment>
<evidence type="ECO:0000256" key="10">
    <source>
        <dbReference type="ARBA" id="ARBA00023303"/>
    </source>
</evidence>
<evidence type="ECO:0000256" key="4">
    <source>
        <dbReference type="ARBA" id="ARBA00022475"/>
    </source>
</evidence>
<evidence type="ECO:0000259" key="12">
    <source>
        <dbReference type="Pfam" id="PF02931"/>
    </source>
</evidence>
<dbReference type="Proteomes" id="UP000015104">
    <property type="component" value="Unassembled WGS sequence"/>
</dbReference>
<dbReference type="SUPFAM" id="SSF90112">
    <property type="entry name" value="Neurotransmitter-gated ion-channel transmembrane pore"/>
    <property type="match status" value="1"/>
</dbReference>
<reference evidence="15" key="1">
    <citation type="submission" date="2011-08" db="EMBL/GenBank/DDBJ databases">
        <authorList>
            <person name="Rombauts S."/>
        </authorList>
    </citation>
    <scope>NUCLEOTIDE SEQUENCE</scope>
    <source>
        <strain evidence="15">London</strain>
    </source>
</reference>
<keyword evidence="6" id="KW-0732">Signal</keyword>
<dbReference type="EnsemblMetazoa" id="tetur11g04710.1">
    <property type="protein sequence ID" value="tetur11g04710.1"/>
    <property type="gene ID" value="tetur11g04710"/>
</dbReference>
<evidence type="ECO:0000313" key="15">
    <source>
        <dbReference type="Proteomes" id="UP000015104"/>
    </source>
</evidence>
<dbReference type="Pfam" id="PF02931">
    <property type="entry name" value="Neur_chan_LBD"/>
    <property type="match status" value="1"/>
</dbReference>
<evidence type="ECO:0008006" key="16">
    <source>
        <dbReference type="Google" id="ProtNLM"/>
    </source>
</evidence>
<dbReference type="GO" id="GO:0005254">
    <property type="term" value="F:chloride channel activity"/>
    <property type="evidence" value="ECO:0007669"/>
    <property type="project" value="UniProtKB-ARBA"/>
</dbReference>
<dbReference type="GO" id="GO:0005886">
    <property type="term" value="C:plasma membrane"/>
    <property type="evidence" value="ECO:0007669"/>
    <property type="project" value="UniProtKB-SubCell"/>
</dbReference>
<evidence type="ECO:0000256" key="6">
    <source>
        <dbReference type="ARBA" id="ARBA00022729"/>
    </source>
</evidence>
<evidence type="ECO:0000256" key="1">
    <source>
        <dbReference type="ARBA" id="ARBA00004141"/>
    </source>
</evidence>
<dbReference type="HOGENOM" id="CLU_010920_1_4_1"/>
<evidence type="ECO:0000256" key="9">
    <source>
        <dbReference type="ARBA" id="ARBA00023136"/>
    </source>
</evidence>
<dbReference type="SUPFAM" id="SSF63712">
    <property type="entry name" value="Nicotinic receptor ligand binding domain-like"/>
    <property type="match status" value="1"/>
</dbReference>
<dbReference type="GO" id="GO:0005230">
    <property type="term" value="F:extracellular ligand-gated monoatomic ion channel activity"/>
    <property type="evidence" value="ECO:0007669"/>
    <property type="project" value="InterPro"/>
</dbReference>
<dbReference type="Gene3D" id="1.20.58.390">
    <property type="entry name" value="Neurotransmitter-gated ion-channel transmembrane domain"/>
    <property type="match status" value="1"/>
</dbReference>
<feature type="domain" description="Neurotransmitter-gated ion-channel transmembrane" evidence="13">
    <location>
        <begin position="237"/>
        <end position="348"/>
    </location>
</feature>
<organism evidence="14 15">
    <name type="scientific">Tetranychus urticae</name>
    <name type="common">Two-spotted spider mite</name>
    <dbReference type="NCBI Taxonomy" id="32264"/>
    <lineage>
        <taxon>Eukaryota</taxon>
        <taxon>Metazoa</taxon>
        <taxon>Ecdysozoa</taxon>
        <taxon>Arthropoda</taxon>
        <taxon>Chelicerata</taxon>
        <taxon>Arachnida</taxon>
        <taxon>Acari</taxon>
        <taxon>Acariformes</taxon>
        <taxon>Trombidiformes</taxon>
        <taxon>Prostigmata</taxon>
        <taxon>Eleutherengona</taxon>
        <taxon>Raphignathae</taxon>
        <taxon>Tetranychoidea</taxon>
        <taxon>Tetranychidae</taxon>
        <taxon>Tetranychus</taxon>
    </lineage>
</organism>
<feature type="transmembrane region" description="Helical" evidence="11">
    <location>
        <begin position="295"/>
        <end position="317"/>
    </location>
</feature>